<dbReference type="Proteomes" id="UP001203761">
    <property type="component" value="Unassembled WGS sequence"/>
</dbReference>
<dbReference type="CDD" id="cd04301">
    <property type="entry name" value="NAT_SF"/>
    <property type="match status" value="1"/>
</dbReference>
<name>A0ABT0R0Y8_9MICO</name>
<evidence type="ECO:0000313" key="5">
    <source>
        <dbReference type="Proteomes" id="UP001203761"/>
    </source>
</evidence>
<dbReference type="InterPro" id="IPR000182">
    <property type="entry name" value="GNAT_dom"/>
</dbReference>
<accession>A0ABT0R0Y8</accession>
<dbReference type="PANTHER" id="PTHR42919">
    <property type="entry name" value="N-ALPHA-ACETYLTRANSFERASE"/>
    <property type="match status" value="1"/>
</dbReference>
<dbReference type="SUPFAM" id="SSF55729">
    <property type="entry name" value="Acyl-CoA N-acyltransferases (Nat)"/>
    <property type="match status" value="1"/>
</dbReference>
<dbReference type="InterPro" id="IPR051556">
    <property type="entry name" value="N-term/lysine_N-AcTrnsfr"/>
</dbReference>
<evidence type="ECO:0000313" key="4">
    <source>
        <dbReference type="EMBL" id="MCL6422620.1"/>
    </source>
</evidence>
<keyword evidence="1" id="KW-0808">Transferase</keyword>
<dbReference type="InterPro" id="IPR016181">
    <property type="entry name" value="Acyl_CoA_acyltransferase"/>
</dbReference>
<gene>
    <name evidence="4" type="ORF">Bequi_04335</name>
</gene>
<evidence type="ECO:0000256" key="2">
    <source>
        <dbReference type="ARBA" id="ARBA00023315"/>
    </source>
</evidence>
<keyword evidence="5" id="KW-1185">Reference proteome</keyword>
<dbReference type="PANTHER" id="PTHR42919:SF8">
    <property type="entry name" value="N-ALPHA-ACETYLTRANSFERASE 50"/>
    <property type="match status" value="1"/>
</dbReference>
<protein>
    <submittedName>
        <fullName evidence="4">GNAT family N-acetyltransferase</fullName>
    </submittedName>
</protein>
<evidence type="ECO:0000259" key="3">
    <source>
        <dbReference type="PROSITE" id="PS51186"/>
    </source>
</evidence>
<comment type="caution">
    <text evidence="4">The sequence shown here is derived from an EMBL/GenBank/DDBJ whole genome shotgun (WGS) entry which is preliminary data.</text>
</comment>
<feature type="domain" description="N-acetyltransferase" evidence="3">
    <location>
        <begin position="6"/>
        <end position="158"/>
    </location>
</feature>
<proteinExistence type="predicted"/>
<organism evidence="4 5">
    <name type="scientific">Brachybacterium equifaecis</name>
    <dbReference type="NCBI Taxonomy" id="2910770"/>
    <lineage>
        <taxon>Bacteria</taxon>
        <taxon>Bacillati</taxon>
        <taxon>Actinomycetota</taxon>
        <taxon>Actinomycetes</taxon>
        <taxon>Micrococcales</taxon>
        <taxon>Dermabacteraceae</taxon>
        <taxon>Brachybacterium</taxon>
    </lineage>
</organism>
<dbReference type="PROSITE" id="PS51186">
    <property type="entry name" value="GNAT"/>
    <property type="match status" value="1"/>
</dbReference>
<evidence type="ECO:0000256" key="1">
    <source>
        <dbReference type="ARBA" id="ARBA00022679"/>
    </source>
</evidence>
<dbReference type="Gene3D" id="3.40.630.30">
    <property type="match status" value="1"/>
</dbReference>
<reference evidence="4" key="1">
    <citation type="submission" date="2022-02" db="EMBL/GenBank/DDBJ databases">
        <authorList>
            <person name="Lee M."/>
            <person name="Kim S.-J."/>
            <person name="Jung M.-Y."/>
        </authorList>
    </citation>
    <scope>NUCLEOTIDE SEQUENCE</scope>
    <source>
        <strain evidence="4">JHP9</strain>
    </source>
</reference>
<dbReference type="RefSeq" id="WP_249736714.1">
    <property type="nucleotide sequence ID" value="NZ_JAKNCJ010000001.1"/>
</dbReference>
<dbReference type="Pfam" id="PF13508">
    <property type="entry name" value="Acetyltransf_7"/>
    <property type="match status" value="1"/>
</dbReference>
<sequence length="190" mass="21108">MPTPSVTVRDYQPADEPSWLRCRALSFLGSAYFDDVKPRRTRENQIELVAVLRAASAGADDVVGILDVEIDGDLATIDTLAVHPDHQGLGIASALLEEALRCLPQAVTTLDAWTRDDEPALAWYRSRGFEESDHYLHVYKTSDTPDEGWSAPEGLSAPVLAFAHGSIEDEAAMRERFERVHVCRRFARSI</sequence>
<keyword evidence="2" id="KW-0012">Acyltransferase</keyword>
<dbReference type="EMBL" id="JAKNCJ010000001">
    <property type="protein sequence ID" value="MCL6422620.1"/>
    <property type="molecule type" value="Genomic_DNA"/>
</dbReference>